<evidence type="ECO:0000256" key="1">
    <source>
        <dbReference type="ARBA" id="ARBA00010136"/>
    </source>
</evidence>
<keyword evidence="2 4" id="KW-0645">Protease</keyword>
<gene>
    <name evidence="4" type="primary">ENPEP_3</name>
    <name evidence="4" type="ORF">AVEN_188364_1</name>
</gene>
<comment type="similarity">
    <text evidence="1">Belongs to the peptidase M1 family.</text>
</comment>
<evidence type="ECO:0000313" key="5">
    <source>
        <dbReference type="Proteomes" id="UP000499080"/>
    </source>
</evidence>
<keyword evidence="2 4" id="KW-0031">Aminopeptidase</keyword>
<dbReference type="PANTHER" id="PTHR11533:SF276">
    <property type="entry name" value="GLUTAMYL AMINOPEPTIDASE"/>
    <property type="match status" value="1"/>
</dbReference>
<dbReference type="GO" id="GO:0006508">
    <property type="term" value="P:proteolysis"/>
    <property type="evidence" value="ECO:0007669"/>
    <property type="project" value="TreeGrafter"/>
</dbReference>
<evidence type="ECO:0000259" key="3">
    <source>
        <dbReference type="Pfam" id="PF11838"/>
    </source>
</evidence>
<accession>A0A4Y2HAP8</accession>
<dbReference type="GO" id="GO:0016020">
    <property type="term" value="C:membrane"/>
    <property type="evidence" value="ECO:0007669"/>
    <property type="project" value="TreeGrafter"/>
</dbReference>
<organism evidence="4 5">
    <name type="scientific">Araneus ventricosus</name>
    <name type="common">Orbweaver spider</name>
    <name type="synonym">Epeira ventricosa</name>
    <dbReference type="NCBI Taxonomy" id="182803"/>
    <lineage>
        <taxon>Eukaryota</taxon>
        <taxon>Metazoa</taxon>
        <taxon>Ecdysozoa</taxon>
        <taxon>Arthropoda</taxon>
        <taxon>Chelicerata</taxon>
        <taxon>Arachnida</taxon>
        <taxon>Araneae</taxon>
        <taxon>Araneomorphae</taxon>
        <taxon>Entelegynae</taxon>
        <taxon>Araneoidea</taxon>
        <taxon>Araneidae</taxon>
        <taxon>Araneus</taxon>
    </lineage>
</organism>
<dbReference type="OrthoDB" id="10031169at2759"/>
<dbReference type="GO" id="GO:0005737">
    <property type="term" value="C:cytoplasm"/>
    <property type="evidence" value="ECO:0007669"/>
    <property type="project" value="TreeGrafter"/>
</dbReference>
<protein>
    <submittedName>
        <fullName evidence="4">Glutamyl aminopeptidase</fullName>
    </submittedName>
</protein>
<dbReference type="GO" id="GO:0042277">
    <property type="term" value="F:peptide binding"/>
    <property type="evidence" value="ECO:0007669"/>
    <property type="project" value="TreeGrafter"/>
</dbReference>
<comment type="caution">
    <text evidence="4">The sequence shown here is derived from an EMBL/GenBank/DDBJ whole genome shotgun (WGS) entry which is preliminary data.</text>
</comment>
<dbReference type="GO" id="GO:0005615">
    <property type="term" value="C:extracellular space"/>
    <property type="evidence" value="ECO:0007669"/>
    <property type="project" value="TreeGrafter"/>
</dbReference>
<evidence type="ECO:0000313" key="4">
    <source>
        <dbReference type="EMBL" id="GBM61794.1"/>
    </source>
</evidence>
<dbReference type="Pfam" id="PF11838">
    <property type="entry name" value="ERAP1_C"/>
    <property type="match status" value="1"/>
</dbReference>
<dbReference type="AlphaFoldDB" id="A0A4Y2HAP8"/>
<evidence type="ECO:0000256" key="2">
    <source>
        <dbReference type="ARBA" id="ARBA00022438"/>
    </source>
</evidence>
<dbReference type="GO" id="GO:0008270">
    <property type="term" value="F:zinc ion binding"/>
    <property type="evidence" value="ECO:0007669"/>
    <property type="project" value="TreeGrafter"/>
</dbReference>
<proteinExistence type="inferred from homology"/>
<feature type="domain" description="ERAP1-like C-terminal" evidence="3">
    <location>
        <begin position="82"/>
        <end position="192"/>
    </location>
</feature>
<keyword evidence="5" id="KW-1185">Reference proteome</keyword>
<feature type="non-terminal residue" evidence="4">
    <location>
        <position position="1"/>
    </location>
</feature>
<reference evidence="4 5" key="1">
    <citation type="journal article" date="2019" name="Sci. Rep.">
        <title>Orb-weaving spider Araneus ventricosus genome elucidates the spidroin gene catalogue.</title>
        <authorList>
            <person name="Kono N."/>
            <person name="Nakamura H."/>
            <person name="Ohtoshi R."/>
            <person name="Moran D.A.P."/>
            <person name="Shinohara A."/>
            <person name="Yoshida Y."/>
            <person name="Fujiwara M."/>
            <person name="Mori M."/>
            <person name="Tomita M."/>
            <person name="Arakawa K."/>
        </authorList>
    </citation>
    <scope>NUCLEOTIDE SEQUENCE [LARGE SCALE GENOMIC DNA]</scope>
</reference>
<sequence length="238" mass="27738">LEWLRLDGHVDKAENHPSLTIERKENSSNQYTIQQRRFSSTRPLSYVWQIPLTYHTSESQEVSTMFLNSSAKVNISVPSAKWIKFNTNFTGYYLVNYDKKSWEIFTDELRNNHTVFSPSDRLNLLYEAFTLASAGYLEYAVPLNLSRYLKKEKYHAVWNTALSELKRIKWLFRGDKETEKILHPIFHSLSEPIKRTDTASSILRLPDLWRKGVDSTGDYIEGLETFQASTNVAWAVTM</sequence>
<dbReference type="InterPro" id="IPR050344">
    <property type="entry name" value="Peptidase_M1_aminopeptidases"/>
</dbReference>
<dbReference type="GO" id="GO:0070006">
    <property type="term" value="F:metalloaminopeptidase activity"/>
    <property type="evidence" value="ECO:0007669"/>
    <property type="project" value="TreeGrafter"/>
</dbReference>
<dbReference type="Gene3D" id="2.60.40.1910">
    <property type="match status" value="1"/>
</dbReference>
<dbReference type="Proteomes" id="UP000499080">
    <property type="component" value="Unassembled WGS sequence"/>
</dbReference>
<name>A0A4Y2HAP8_ARAVE</name>
<keyword evidence="2 4" id="KW-0378">Hydrolase</keyword>
<dbReference type="GO" id="GO:0043171">
    <property type="term" value="P:peptide catabolic process"/>
    <property type="evidence" value="ECO:0007669"/>
    <property type="project" value="TreeGrafter"/>
</dbReference>
<dbReference type="PANTHER" id="PTHR11533">
    <property type="entry name" value="PROTEASE M1 ZINC METALLOPROTEASE"/>
    <property type="match status" value="1"/>
</dbReference>
<dbReference type="EMBL" id="BGPR01001784">
    <property type="protein sequence ID" value="GBM61794.1"/>
    <property type="molecule type" value="Genomic_DNA"/>
</dbReference>
<dbReference type="InterPro" id="IPR024571">
    <property type="entry name" value="ERAP1-like_C_dom"/>
</dbReference>
<dbReference type="Gene3D" id="1.10.3480.20">
    <property type="match status" value="1"/>
</dbReference>